<evidence type="ECO:0000256" key="1">
    <source>
        <dbReference type="ARBA" id="ARBA00009725"/>
    </source>
</evidence>
<dbReference type="RefSeq" id="XP_001747902.1">
    <property type="nucleotide sequence ID" value="XM_001747850.1"/>
</dbReference>
<evidence type="ECO:0000313" key="4">
    <source>
        <dbReference type="EMBL" id="EDQ87289.1"/>
    </source>
</evidence>
<keyword evidence="2" id="KW-0489">Methyltransferase</keyword>
<keyword evidence="5" id="KW-1185">Reference proteome</keyword>
<protein>
    <submittedName>
        <fullName evidence="4">Uncharacterized protein</fullName>
    </submittedName>
</protein>
<dbReference type="InterPro" id="IPR029063">
    <property type="entry name" value="SAM-dependent_MTases_sf"/>
</dbReference>
<dbReference type="EMBL" id="CH991560">
    <property type="protein sequence ID" value="EDQ87289.1"/>
    <property type="molecule type" value="Genomic_DNA"/>
</dbReference>
<dbReference type="GO" id="GO:0008173">
    <property type="term" value="F:RNA methyltransferase activity"/>
    <property type="evidence" value="ECO:0007669"/>
    <property type="project" value="UniProtKB-ARBA"/>
</dbReference>
<dbReference type="PANTHER" id="PTHR22809">
    <property type="entry name" value="METHYLTRANSFERASE-RELATED"/>
    <property type="match status" value="1"/>
</dbReference>
<gene>
    <name evidence="4" type="ORF">MONBRDRAFT_10201</name>
</gene>
<sequence length="273" mass="29989">MAAQSGEEQKAGATGLKASGAEGEFGTRFLVDRAQVFQHNAWFFKDRNWLSKEVPELFLSAEGLPTPDDQLVALPLAEVTQREEAAARDARQEQIQRLQRQHHPRHRKAIQDLFPIAERLTRQALSRDPNVFVYACDYAPSAIDVLRVRPGTPPPTSRAVRLIASDSCASGFDKANRIHGGGALPFGDLTQTSQWYDPKRCHAFVADLASAQELDLPDNSIDVATAVFVLSALTLAEYVQTYRSSPAGLHAPATYVGSHHANVSLFVWCGLIE</sequence>
<evidence type="ECO:0000256" key="3">
    <source>
        <dbReference type="ARBA" id="ARBA00022679"/>
    </source>
</evidence>
<dbReference type="Proteomes" id="UP000001357">
    <property type="component" value="Unassembled WGS sequence"/>
</dbReference>
<evidence type="ECO:0000256" key="2">
    <source>
        <dbReference type="ARBA" id="ARBA00022603"/>
    </source>
</evidence>
<dbReference type="GO" id="GO:0008757">
    <property type="term" value="F:S-adenosylmethionine-dependent methyltransferase activity"/>
    <property type="evidence" value="ECO:0007669"/>
    <property type="project" value="UniProtKB-ARBA"/>
</dbReference>
<organism evidence="4 5">
    <name type="scientific">Monosiga brevicollis</name>
    <name type="common">Choanoflagellate</name>
    <dbReference type="NCBI Taxonomy" id="81824"/>
    <lineage>
        <taxon>Eukaryota</taxon>
        <taxon>Choanoflagellata</taxon>
        <taxon>Craspedida</taxon>
        <taxon>Salpingoecidae</taxon>
        <taxon>Monosiga</taxon>
    </lineage>
</organism>
<dbReference type="GO" id="GO:0032259">
    <property type="term" value="P:methylation"/>
    <property type="evidence" value="ECO:0007669"/>
    <property type="project" value="UniProtKB-KW"/>
</dbReference>
<accession>A9V5I3</accession>
<evidence type="ECO:0000313" key="5">
    <source>
        <dbReference type="Proteomes" id="UP000001357"/>
    </source>
</evidence>
<dbReference type="InterPro" id="IPR026113">
    <property type="entry name" value="METTL2/6/8-like"/>
</dbReference>
<name>A9V5I3_MONBE</name>
<dbReference type="Gene3D" id="3.40.50.150">
    <property type="entry name" value="Vaccinia Virus protein VP39"/>
    <property type="match status" value="1"/>
</dbReference>
<comment type="similarity">
    <text evidence="1">Belongs to the methyltransferase superfamily. METL family.</text>
</comment>
<dbReference type="SUPFAM" id="SSF53335">
    <property type="entry name" value="S-adenosyl-L-methionine-dependent methyltransferases"/>
    <property type="match status" value="1"/>
</dbReference>
<proteinExistence type="inferred from homology"/>
<keyword evidence="3" id="KW-0808">Transferase</keyword>
<reference evidence="4 5" key="1">
    <citation type="journal article" date="2008" name="Nature">
        <title>The genome of the choanoflagellate Monosiga brevicollis and the origin of metazoans.</title>
        <authorList>
            <consortium name="JGI Sequencing"/>
            <person name="King N."/>
            <person name="Westbrook M.J."/>
            <person name="Young S.L."/>
            <person name="Kuo A."/>
            <person name="Abedin M."/>
            <person name="Chapman J."/>
            <person name="Fairclough S."/>
            <person name="Hellsten U."/>
            <person name="Isogai Y."/>
            <person name="Letunic I."/>
            <person name="Marr M."/>
            <person name="Pincus D."/>
            <person name="Putnam N."/>
            <person name="Rokas A."/>
            <person name="Wright K.J."/>
            <person name="Zuzow R."/>
            <person name="Dirks W."/>
            <person name="Good M."/>
            <person name="Goodstein D."/>
            <person name="Lemons D."/>
            <person name="Li W."/>
            <person name="Lyons J.B."/>
            <person name="Morris A."/>
            <person name="Nichols S."/>
            <person name="Richter D.J."/>
            <person name="Salamov A."/>
            <person name="Bork P."/>
            <person name="Lim W.A."/>
            <person name="Manning G."/>
            <person name="Miller W.T."/>
            <person name="McGinnis W."/>
            <person name="Shapiro H."/>
            <person name="Tjian R."/>
            <person name="Grigoriev I.V."/>
            <person name="Rokhsar D."/>
        </authorList>
    </citation>
    <scope>NUCLEOTIDE SEQUENCE [LARGE SCALE GENOMIC DNA]</scope>
    <source>
        <strain evidence="5">MX1 / ATCC 50154</strain>
    </source>
</reference>
<dbReference type="InParanoid" id="A9V5I3"/>
<dbReference type="KEGG" id="mbr:MONBRDRAFT_10201"/>
<dbReference type="PANTHER" id="PTHR22809:SF11">
    <property type="entry name" value="TRNA N(3)-METHYLCYTIDINE METHYLTRANSFERASE METTL2"/>
    <property type="match status" value="1"/>
</dbReference>
<dbReference type="AlphaFoldDB" id="A9V5I3"/>
<dbReference type="GeneID" id="5893079"/>